<feature type="region of interest" description="Disordered" evidence="5">
    <location>
        <begin position="29"/>
        <end position="54"/>
    </location>
</feature>
<evidence type="ECO:0000256" key="1">
    <source>
        <dbReference type="ARBA" id="ARBA00004442"/>
    </source>
</evidence>
<dbReference type="InterPro" id="IPR000531">
    <property type="entry name" value="Beta-barrel_TonB"/>
</dbReference>
<dbReference type="Pfam" id="PF00593">
    <property type="entry name" value="TonB_dep_Rec_b-barrel"/>
    <property type="match status" value="1"/>
</dbReference>
<dbReference type="InterPro" id="IPR012910">
    <property type="entry name" value="Plug_dom"/>
</dbReference>
<evidence type="ECO:0000256" key="6">
    <source>
        <dbReference type="SAM" id="SignalP"/>
    </source>
</evidence>
<dbReference type="SUPFAM" id="SSF56935">
    <property type="entry name" value="Porins"/>
    <property type="match status" value="1"/>
</dbReference>
<sequence length="1054" mass="114985">MNIQTRLRGAAAPIAISIALLSHPVLAQDEASAEQPPADVRPPESGQAVSAGDEGTIVVTGSRIRRSEFTSPDPVTLIDPDIAQARGQFSTADMLQSSPIAAGSAQITSVISGAFVTDGGVGAETISLRGLGANRTLVLLNSRRAGPAGTRGAVSAFDLNVLPQSIVQQVEILKTGASSIYGSDAVAGVVNLITKTDTDGLELDAFVSAPFDSGGEEFRISGTWGKNFGNGHILASLDYNRESFLQRKDRDYLGCPEEYIFDEQGNRADIIDPRTGKPRCNDTLWGHVWVYDYDFNQAGIYQPDYGDNLGQYISPNIPTGQPADPTWGLTVPAGFYRVSHTSTYPLTQDQTHDALSVQNVFHPFMLNETLQPKQERFTAYLDGAWNIDDSTEVGFELLYNKRKTETESYRQFYYLTGFTNDFGPLAPGFGDPFSPGWEGPWFISPTAITDHFGTRIDVDYTRGVAWIDGQFGWLKDWGYNGYVQYSHSDGTYETDIIYADAVDLHDFRTSSCVGVTLAAGQPCVDINWTDPEFLRGNLTAEQRRMLFGVDVGSTVYDQWVGEFSVDGPLFELPYGEVQAALGVSGRHDSINDTPGEQTRNGNSWGLTSAGITAGNSKTWEAFGEVEIPVLRDIPGIQAFTLSASGRVTNVTATRASDGESDTDNGNWTYSVGANWEVTEWLQFRARYGTSFRAPALYELFLADQTSFRTQRQVDPCINLDDALAAGSVSQRVYDNCRAGIPGLLPAMPGNHSGAGVGVEVSTGGGLGLLDPETSSAKTASIILRPEFDFLPDTKFNVALDYYDIKIKGEIATLAASEIVNGCYNSEFFPDEPLCQLFTRYPTGVSGELNVNTVAARFINVNSQRNEGIDLTVDITQEIGQYGSLQLTSQMNWQLRDEIELFDGNLTDDNGEVGEPKWVGDFVLMWRSPDQTWRVLYGLDVIGKSDNEQDYIDVNGSLCRRFRGYNVVNGVNEPVCVDVTAEATFYHTLSVQKEFGNFTLSGGVANLFDTKPPRVTVAGSNSLNSGVIATVGQAPYASQYDYFGRRAFLSVKAEF</sequence>
<evidence type="ECO:0000313" key="10">
    <source>
        <dbReference type="Proteomes" id="UP000811255"/>
    </source>
</evidence>
<keyword evidence="9" id="KW-0675">Receptor</keyword>
<proteinExistence type="inferred from homology"/>
<evidence type="ECO:0000256" key="5">
    <source>
        <dbReference type="SAM" id="MobiDB-lite"/>
    </source>
</evidence>
<dbReference type="Gene3D" id="2.40.170.20">
    <property type="entry name" value="TonB-dependent receptor, beta-barrel domain"/>
    <property type="match status" value="1"/>
</dbReference>
<reference evidence="9 10" key="1">
    <citation type="submission" date="2021-05" db="EMBL/GenBank/DDBJ databases">
        <title>Croceibacterium sp. LX-88 genome sequence.</title>
        <authorList>
            <person name="Luo X."/>
        </authorList>
    </citation>
    <scope>NUCLEOTIDE SEQUENCE [LARGE SCALE GENOMIC DNA]</scope>
    <source>
        <strain evidence="9 10">LX-88</strain>
    </source>
</reference>
<feature type="chain" id="PRO_5047371281" evidence="6">
    <location>
        <begin position="28"/>
        <end position="1054"/>
    </location>
</feature>
<dbReference type="PANTHER" id="PTHR47234">
    <property type="match status" value="1"/>
</dbReference>
<dbReference type="InterPro" id="IPR036942">
    <property type="entry name" value="Beta-barrel_TonB_sf"/>
</dbReference>
<gene>
    <name evidence="9" type="ORF">KK137_10225</name>
</gene>
<dbReference type="EMBL" id="JAHFVK010000002">
    <property type="protein sequence ID" value="MBT2134710.1"/>
    <property type="molecule type" value="Genomic_DNA"/>
</dbReference>
<comment type="caution">
    <text evidence="9">The sequence shown here is derived from an EMBL/GenBank/DDBJ whole genome shotgun (WGS) entry which is preliminary data.</text>
</comment>
<feature type="domain" description="TonB-dependent receptor plug" evidence="8">
    <location>
        <begin position="70"/>
        <end position="189"/>
    </location>
</feature>
<dbReference type="Proteomes" id="UP000811255">
    <property type="component" value="Unassembled WGS sequence"/>
</dbReference>
<evidence type="ECO:0000256" key="3">
    <source>
        <dbReference type="ARBA" id="ARBA00023237"/>
    </source>
</evidence>
<keyword evidence="3" id="KW-0998">Cell outer membrane</keyword>
<comment type="subcellular location">
    <subcellularLocation>
        <location evidence="1 4">Cell outer membrane</location>
    </subcellularLocation>
</comment>
<keyword evidence="2 4" id="KW-0472">Membrane</keyword>
<accession>A0ABS5W4M9</accession>
<keyword evidence="4" id="KW-0798">TonB box</keyword>
<dbReference type="Gene3D" id="2.170.130.10">
    <property type="entry name" value="TonB-dependent receptor, plug domain"/>
    <property type="match status" value="1"/>
</dbReference>
<feature type="domain" description="TonB-dependent receptor-like beta-barrel" evidence="7">
    <location>
        <begin position="420"/>
        <end position="1006"/>
    </location>
</feature>
<dbReference type="PANTHER" id="PTHR47234:SF1">
    <property type="entry name" value="TONB-DEPENDENT RECEPTOR"/>
    <property type="match status" value="1"/>
</dbReference>
<evidence type="ECO:0000256" key="4">
    <source>
        <dbReference type="RuleBase" id="RU003357"/>
    </source>
</evidence>
<keyword evidence="10" id="KW-1185">Reference proteome</keyword>
<protein>
    <submittedName>
        <fullName evidence="9">TonB-dependent receptor</fullName>
    </submittedName>
</protein>
<organism evidence="9 10">
    <name type="scientific">Croceibacterium selenioxidans</name>
    <dbReference type="NCBI Taxonomy" id="2838833"/>
    <lineage>
        <taxon>Bacteria</taxon>
        <taxon>Pseudomonadati</taxon>
        <taxon>Pseudomonadota</taxon>
        <taxon>Alphaproteobacteria</taxon>
        <taxon>Sphingomonadales</taxon>
        <taxon>Erythrobacteraceae</taxon>
        <taxon>Croceibacterium</taxon>
    </lineage>
</organism>
<evidence type="ECO:0000259" key="8">
    <source>
        <dbReference type="Pfam" id="PF07715"/>
    </source>
</evidence>
<feature type="signal peptide" evidence="6">
    <location>
        <begin position="1"/>
        <end position="27"/>
    </location>
</feature>
<dbReference type="Pfam" id="PF07715">
    <property type="entry name" value="Plug"/>
    <property type="match status" value="1"/>
</dbReference>
<comment type="similarity">
    <text evidence="4">Belongs to the TonB-dependent receptor family.</text>
</comment>
<name>A0ABS5W4M9_9SPHN</name>
<evidence type="ECO:0000313" key="9">
    <source>
        <dbReference type="EMBL" id="MBT2134710.1"/>
    </source>
</evidence>
<evidence type="ECO:0000256" key="2">
    <source>
        <dbReference type="ARBA" id="ARBA00023136"/>
    </source>
</evidence>
<evidence type="ECO:0000259" key="7">
    <source>
        <dbReference type="Pfam" id="PF00593"/>
    </source>
</evidence>
<keyword evidence="6" id="KW-0732">Signal</keyword>
<dbReference type="RefSeq" id="WP_214536337.1">
    <property type="nucleotide sequence ID" value="NZ_JAHFVK010000002.1"/>
</dbReference>
<dbReference type="InterPro" id="IPR037066">
    <property type="entry name" value="Plug_dom_sf"/>
</dbReference>